<gene>
    <name evidence="1" type="ORF">BTMF_LOCUS8930</name>
</gene>
<name>A0A3P7U6A5_9BILA</name>
<accession>A0A3P7U6A5</accession>
<dbReference type="Proteomes" id="UP000280834">
    <property type="component" value="Unassembled WGS sequence"/>
</dbReference>
<sequence>MVLFRSIFFKEVWKFYLAKVLFVLSNLTSKRRKYFIRCGKGGSVLRMNKILA</sequence>
<protein>
    <submittedName>
        <fullName evidence="1">Uncharacterized protein</fullName>
    </submittedName>
</protein>
<organism evidence="1 2">
    <name type="scientific">Brugia timori</name>
    <dbReference type="NCBI Taxonomy" id="42155"/>
    <lineage>
        <taxon>Eukaryota</taxon>
        <taxon>Metazoa</taxon>
        <taxon>Ecdysozoa</taxon>
        <taxon>Nematoda</taxon>
        <taxon>Chromadorea</taxon>
        <taxon>Rhabditida</taxon>
        <taxon>Spirurina</taxon>
        <taxon>Spiruromorpha</taxon>
        <taxon>Filarioidea</taxon>
        <taxon>Onchocercidae</taxon>
        <taxon>Brugia</taxon>
    </lineage>
</organism>
<proteinExistence type="predicted"/>
<dbReference type="EMBL" id="UZAG01016667">
    <property type="protein sequence ID" value="VDO29956.1"/>
    <property type="molecule type" value="Genomic_DNA"/>
</dbReference>
<keyword evidence="2" id="KW-1185">Reference proteome</keyword>
<evidence type="ECO:0000313" key="1">
    <source>
        <dbReference type="EMBL" id="VDO29956.1"/>
    </source>
</evidence>
<evidence type="ECO:0000313" key="2">
    <source>
        <dbReference type="Proteomes" id="UP000280834"/>
    </source>
</evidence>
<reference evidence="1 2" key="1">
    <citation type="submission" date="2018-11" db="EMBL/GenBank/DDBJ databases">
        <authorList>
            <consortium name="Pathogen Informatics"/>
        </authorList>
    </citation>
    <scope>NUCLEOTIDE SEQUENCE [LARGE SCALE GENOMIC DNA]</scope>
</reference>
<dbReference type="AlphaFoldDB" id="A0A3P7U6A5"/>